<feature type="domain" description="Helitron helicase-like" evidence="2">
    <location>
        <begin position="2"/>
        <end position="246"/>
    </location>
</feature>
<evidence type="ECO:0000259" key="2">
    <source>
        <dbReference type="Pfam" id="PF14214"/>
    </source>
</evidence>
<evidence type="ECO:0000256" key="1">
    <source>
        <dbReference type="SAM" id="MobiDB-lite"/>
    </source>
</evidence>
<dbReference type="EMBL" id="JAOYFB010000042">
    <property type="protein sequence ID" value="KAK4045337.1"/>
    <property type="molecule type" value="Genomic_DNA"/>
</dbReference>
<feature type="compositionally biased region" description="Basic residues" evidence="1">
    <location>
        <begin position="1107"/>
        <end position="1117"/>
    </location>
</feature>
<dbReference type="Pfam" id="PF14214">
    <property type="entry name" value="Helitron_like_N"/>
    <property type="match status" value="1"/>
</dbReference>
<accession>A0ABR0B9T1</accession>
<feature type="compositionally biased region" description="Basic and acidic residues" evidence="1">
    <location>
        <begin position="984"/>
        <end position="996"/>
    </location>
</feature>
<feature type="compositionally biased region" description="Polar residues" evidence="1">
    <location>
        <begin position="961"/>
        <end position="983"/>
    </location>
</feature>
<feature type="compositionally biased region" description="Acidic residues" evidence="1">
    <location>
        <begin position="565"/>
        <end position="579"/>
    </location>
</feature>
<dbReference type="Pfam" id="PF13245">
    <property type="entry name" value="AAA_19"/>
    <property type="match status" value="1"/>
</dbReference>
<feature type="region of interest" description="Disordered" evidence="1">
    <location>
        <begin position="1097"/>
        <end position="1117"/>
    </location>
</feature>
<sequence>MRHMLLQYDCRASKCLRLIFLLFDQMKRHAAARTVAARVKTNPDSFAKFASWIADKTFFAKLKLARQNPETDSSKELLALITKHIAFFESQIPFTAAQRHASMSHLLGMIYYLGFPSDFFTFAVDDIYGLLNIRMSLLQFNNTSFPSTYSGLTEALKQGAQTFRHIPTTTPALRKLLAENPVAAAEIFRILVNSVYTNAIGMPPSQHAKKSVPLPDRAKGFAGVCTRAYGAMEDQKRESLHMHSVLFGSLPSTLLQYAAGIPFMQPCISKALENQIGTSLDPATHLRHLLNEIKGAPIERPSLFPRTEPEDFLKDVERTVDCCNVHRHTKSCFNKNHFQCRYARPQNISAPESATTNQRDFFLYPIAKSDDRIIIYELKRPIISPPYCSCCLLAQQHYTNAVSIAQTKNIMISCQKDSEFKYLQLPPDLQTEFEQLSPDMHKRIHSHLSSRNGLVVEYNPGISAILGCNTNFSFLGSESAARCASCYVLKYITKNPAELASTIALVYKARVAVQDYPSKAEDSGTQVRTATHFLNTILNRINGLEEVSAQMASAASKKFGIPNDDADILQETNDSDNEDPNNSSSTFCNPDAVFEPFENKHQKEGETWGQHEGYCSSPIYTGLTGKIACPQHIHYANRGESFFENSLFEYAGLVKVVAKSHSQLAKPTLQCDAETLQSPHSVDYDLTMHEEKIRHQGRKSNGTFPFDARHPLFDSHDQQIRSKHVIPIAIGVPPCPPGKRNNTMTDAWIHQARKFAEYILTLFRPWKDDNGRLPGQLTWKALYEFLDQLRNNLHGKEQSMLSRIRMAWIGNVSRGLRMNSIKRVAATHYRMRNATVLGKPDGTSAIVQTTTQDAQGCNFEVDTAVMDGDYSKDRRFQQNYARTAIDILRMEAAGDDLIQRKNQKELDFHQATLNQLRLIMGRDAAVTIQSPLSETTVRRLLYTTAPENTSFEKIITQLSSPMPSVQQIDNAHTSSQQNGATTDSQHKPKDDPKDATIDSMNDGQKKVYRTIDDYLHAEAASRKANSCKPEPPRLFIDGGPGTGKTYLINCIKQNAEKLGLSVMTCAYTGSAVDNLPKGARSIHSMFGFRVADPHAATDYKMGPTQKKTYRSSQKRKP</sequence>
<dbReference type="InterPro" id="IPR025476">
    <property type="entry name" value="Helitron_helicase-like"/>
</dbReference>
<dbReference type="SUPFAM" id="SSF52540">
    <property type="entry name" value="P-loop containing nucleoside triphosphate hydrolases"/>
    <property type="match status" value="1"/>
</dbReference>
<dbReference type="Proteomes" id="UP001234178">
    <property type="component" value="Unassembled WGS sequence"/>
</dbReference>
<name>A0ABR0B9T1_9CRUS</name>
<dbReference type="InterPro" id="IPR027417">
    <property type="entry name" value="P-loop_NTPase"/>
</dbReference>
<organism evidence="3 4">
    <name type="scientific">Daphnia magna</name>
    <dbReference type="NCBI Taxonomy" id="35525"/>
    <lineage>
        <taxon>Eukaryota</taxon>
        <taxon>Metazoa</taxon>
        <taxon>Ecdysozoa</taxon>
        <taxon>Arthropoda</taxon>
        <taxon>Crustacea</taxon>
        <taxon>Branchiopoda</taxon>
        <taxon>Diplostraca</taxon>
        <taxon>Cladocera</taxon>
        <taxon>Anomopoda</taxon>
        <taxon>Daphniidae</taxon>
        <taxon>Daphnia</taxon>
    </lineage>
</organism>
<protein>
    <recommendedName>
        <fullName evidence="2">Helitron helicase-like domain-containing protein</fullName>
    </recommendedName>
</protein>
<proteinExistence type="predicted"/>
<reference evidence="3 4" key="1">
    <citation type="journal article" date="2023" name="Nucleic Acids Res.">
        <title>The hologenome of Daphnia magna reveals possible DNA methylation and microbiome-mediated evolution of the host genome.</title>
        <authorList>
            <person name="Chaturvedi A."/>
            <person name="Li X."/>
            <person name="Dhandapani V."/>
            <person name="Marshall H."/>
            <person name="Kissane S."/>
            <person name="Cuenca-Cambronero M."/>
            <person name="Asole G."/>
            <person name="Calvet F."/>
            <person name="Ruiz-Romero M."/>
            <person name="Marangio P."/>
            <person name="Guigo R."/>
            <person name="Rago D."/>
            <person name="Mirbahai L."/>
            <person name="Eastwood N."/>
            <person name="Colbourne J.K."/>
            <person name="Zhou J."/>
            <person name="Mallon E."/>
            <person name="Orsini L."/>
        </authorList>
    </citation>
    <scope>NUCLEOTIDE SEQUENCE [LARGE SCALE GENOMIC DNA]</scope>
    <source>
        <strain evidence="3">LRV0_1</strain>
    </source>
</reference>
<feature type="region of interest" description="Disordered" evidence="1">
    <location>
        <begin position="961"/>
        <end position="1002"/>
    </location>
</feature>
<dbReference type="Gene3D" id="3.40.50.300">
    <property type="entry name" value="P-loop containing nucleotide triphosphate hydrolases"/>
    <property type="match status" value="1"/>
</dbReference>
<evidence type="ECO:0000313" key="4">
    <source>
        <dbReference type="Proteomes" id="UP001234178"/>
    </source>
</evidence>
<keyword evidence="4" id="KW-1185">Reference proteome</keyword>
<comment type="caution">
    <text evidence="3">The sequence shown here is derived from an EMBL/GenBank/DDBJ whole genome shotgun (WGS) entry which is preliminary data.</text>
</comment>
<evidence type="ECO:0000313" key="3">
    <source>
        <dbReference type="EMBL" id="KAK4045337.1"/>
    </source>
</evidence>
<feature type="region of interest" description="Disordered" evidence="1">
    <location>
        <begin position="565"/>
        <end position="590"/>
    </location>
</feature>
<gene>
    <name evidence="3" type="ORF">OUZ56_032874</name>
</gene>